<dbReference type="Gene3D" id="3.40.190.10">
    <property type="entry name" value="Periplasmic binding protein-like II"/>
    <property type="match status" value="1"/>
</dbReference>
<feature type="chain" id="PRO_5039236264" description="Extracellular solute-binding protein" evidence="1">
    <location>
        <begin position="25"/>
        <end position="670"/>
    </location>
</feature>
<dbReference type="EMBL" id="DVHH01000234">
    <property type="protein sequence ID" value="HIR55868.1"/>
    <property type="molecule type" value="Genomic_DNA"/>
</dbReference>
<evidence type="ECO:0000313" key="3">
    <source>
        <dbReference type="Proteomes" id="UP000824238"/>
    </source>
</evidence>
<comment type="caution">
    <text evidence="2">The sequence shown here is derived from an EMBL/GenBank/DDBJ whole genome shotgun (WGS) entry which is preliminary data.</text>
</comment>
<proteinExistence type="predicted"/>
<feature type="signal peptide" evidence="1">
    <location>
        <begin position="1"/>
        <end position="24"/>
    </location>
</feature>
<gene>
    <name evidence="2" type="ORF">IAD36_09775</name>
</gene>
<organism evidence="2 3">
    <name type="scientific">Candidatus Scatomorpha intestinigallinarum</name>
    <dbReference type="NCBI Taxonomy" id="2840923"/>
    <lineage>
        <taxon>Bacteria</taxon>
        <taxon>Bacillati</taxon>
        <taxon>Bacillota</taxon>
        <taxon>Clostridia</taxon>
        <taxon>Eubacteriales</taxon>
        <taxon>Candidatus Scatomorpha</taxon>
    </lineage>
</organism>
<keyword evidence="1" id="KW-0732">Signal</keyword>
<accession>A0A9D1J059</accession>
<reference evidence="2" key="2">
    <citation type="journal article" date="2021" name="PeerJ">
        <title>Extensive microbial diversity within the chicken gut microbiome revealed by metagenomics and culture.</title>
        <authorList>
            <person name="Gilroy R."/>
            <person name="Ravi A."/>
            <person name="Getino M."/>
            <person name="Pursley I."/>
            <person name="Horton D.L."/>
            <person name="Alikhan N.F."/>
            <person name="Baker D."/>
            <person name="Gharbi K."/>
            <person name="Hall N."/>
            <person name="Watson M."/>
            <person name="Adriaenssens E.M."/>
            <person name="Foster-Nyarko E."/>
            <person name="Jarju S."/>
            <person name="Secka A."/>
            <person name="Antonio M."/>
            <person name="Oren A."/>
            <person name="Chaudhuri R.R."/>
            <person name="La Ragione R."/>
            <person name="Hildebrand F."/>
            <person name="Pallen M.J."/>
        </authorList>
    </citation>
    <scope>NUCLEOTIDE SEQUENCE</scope>
    <source>
        <strain evidence="2">ChiGjej3B3-7149</strain>
    </source>
</reference>
<sequence>MRRAAALLAALALLLLPGCRQSGAGWVGPGACYAAEVPELPGEFEPELYCYYGGEGYRLAVASGGGLSVLSPGKLLFRLSGSGGGLLRVDENGAWLYCLDGEGVYLRLYSMEGELLAEAVLPAEPQGLLLSRGRAWADLGERAVSLSPDGRTEELELPEGHRYLVADGDGGLHSVSVQGAGLFVLPLDGGSEGFAVEGGVLGSGDEAAFLYLAGTEGVYTLDAAGARTPLVDFDACRIEPGRINALSPLGEGRLLCSTERGYVLLRPATPEEVADRAVLTLGVFGYSSRFEDLVWEYNSSGGPCLIRVVDYYELAGGSLENARTRLAAEFAAGEGPDMLCVGTVGGSHDPGLAGYIARGLMADMTPYLDADPELGREDLMVWDALCSPGGLYVLSDGFTLRGLRGPKEVFGERRGISIAEYLEMEAALEPWQDMAYHMEPGYFIEELSKRYLAGAVDRDAGACDFNSAEFISILEAALLVRRDRSDEYETPENFENAWQRMGRGQLMLGAGVLSGLSRGLKFDEAWSGREMSYFGFISPDGEAGLSVLLDWALGICAASEHKEDCWDFISYLLTDTPNDLASSSLPLYRPAFEQMLRDGMGDSPSQLHDEQEAEEYLALVESADWLEFYDRQALDIITEEASAYIAGARTAEETARVIQDRLSVYFAEAE</sequence>
<evidence type="ECO:0000313" key="2">
    <source>
        <dbReference type="EMBL" id="HIR55868.1"/>
    </source>
</evidence>
<dbReference type="AlphaFoldDB" id="A0A9D1J059"/>
<name>A0A9D1J059_9FIRM</name>
<evidence type="ECO:0008006" key="4">
    <source>
        <dbReference type="Google" id="ProtNLM"/>
    </source>
</evidence>
<dbReference type="SUPFAM" id="SSF53850">
    <property type="entry name" value="Periplasmic binding protein-like II"/>
    <property type="match status" value="1"/>
</dbReference>
<dbReference type="Proteomes" id="UP000824238">
    <property type="component" value="Unassembled WGS sequence"/>
</dbReference>
<evidence type="ECO:0000256" key="1">
    <source>
        <dbReference type="SAM" id="SignalP"/>
    </source>
</evidence>
<protein>
    <recommendedName>
        <fullName evidence="4">Extracellular solute-binding protein</fullName>
    </recommendedName>
</protein>
<reference evidence="2" key="1">
    <citation type="submission" date="2020-10" db="EMBL/GenBank/DDBJ databases">
        <authorList>
            <person name="Gilroy R."/>
        </authorList>
    </citation>
    <scope>NUCLEOTIDE SEQUENCE</scope>
    <source>
        <strain evidence="2">ChiGjej3B3-7149</strain>
    </source>
</reference>